<evidence type="ECO:0000256" key="2">
    <source>
        <dbReference type="ARBA" id="ARBA00022840"/>
    </source>
</evidence>
<evidence type="ECO:0000259" key="4">
    <source>
        <dbReference type="SMART" id="SM00534"/>
    </source>
</evidence>
<dbReference type="EMBL" id="JQJC01000009">
    <property type="protein sequence ID" value="KGN95829.1"/>
    <property type="molecule type" value="Genomic_DNA"/>
</dbReference>
<evidence type="ECO:0000256" key="1">
    <source>
        <dbReference type="ARBA" id="ARBA00022741"/>
    </source>
</evidence>
<evidence type="ECO:0000313" key="6">
    <source>
        <dbReference type="EMBL" id="SQH73459.1"/>
    </source>
</evidence>
<keyword evidence="1" id="KW-0547">Nucleotide-binding</keyword>
<reference evidence="5 7" key="1">
    <citation type="submission" date="2014-08" db="EMBL/GenBank/DDBJ databases">
        <title>Porphyromonas crevioricanis strain:COT-253_OH1447 Genome sequencing.</title>
        <authorList>
            <person name="Wallis C."/>
            <person name="Deusch O."/>
            <person name="O'Flynn C."/>
            <person name="Davis I."/>
            <person name="Jospin G."/>
            <person name="Darling A.E."/>
            <person name="Coil D.A."/>
            <person name="Alexiev A."/>
            <person name="Horsfall A."/>
            <person name="Kirkwood N."/>
            <person name="Harris S."/>
            <person name="Eisen J.A."/>
        </authorList>
    </citation>
    <scope>NUCLEOTIDE SEQUENCE [LARGE SCALE GENOMIC DNA]</scope>
    <source>
        <strain evidence="7">COT-253 OH1447</strain>
        <strain evidence="5">COT-253_OH1447</strain>
    </source>
</reference>
<feature type="domain" description="DNA mismatch repair proteins mutS family" evidence="4">
    <location>
        <begin position="265"/>
        <end position="460"/>
    </location>
</feature>
<dbReference type="GO" id="GO:0140664">
    <property type="term" value="F:ATP-dependent DNA damage sensor activity"/>
    <property type="evidence" value="ECO:0007669"/>
    <property type="project" value="InterPro"/>
</dbReference>
<keyword evidence="3" id="KW-0238">DNA-binding</keyword>
<organism evidence="6 8">
    <name type="scientific">Porphyromonas crevioricanis</name>
    <dbReference type="NCBI Taxonomy" id="393921"/>
    <lineage>
        <taxon>Bacteria</taxon>
        <taxon>Pseudomonadati</taxon>
        <taxon>Bacteroidota</taxon>
        <taxon>Bacteroidia</taxon>
        <taxon>Bacteroidales</taxon>
        <taxon>Porphyromonadaceae</taxon>
        <taxon>Porphyromonas</taxon>
    </lineage>
</organism>
<name>A0A2X4PYN9_9PORP</name>
<dbReference type="Pfam" id="PF00488">
    <property type="entry name" value="MutS_V"/>
    <property type="match status" value="1"/>
</dbReference>
<dbReference type="GO" id="GO:0030983">
    <property type="term" value="F:mismatched DNA binding"/>
    <property type="evidence" value="ECO:0007669"/>
    <property type="project" value="InterPro"/>
</dbReference>
<keyword evidence="8" id="KW-1185">Reference proteome</keyword>
<dbReference type="AlphaFoldDB" id="A0A2X4PYN9"/>
<dbReference type="InterPro" id="IPR036187">
    <property type="entry name" value="DNA_mismatch_repair_MutS_sf"/>
</dbReference>
<dbReference type="Proteomes" id="UP000030136">
    <property type="component" value="Unassembled WGS sequence"/>
</dbReference>
<evidence type="ECO:0000256" key="3">
    <source>
        <dbReference type="ARBA" id="ARBA00023125"/>
    </source>
</evidence>
<keyword evidence="2" id="KW-0067">ATP-binding</keyword>
<accession>A0A2X4PYN9</accession>
<evidence type="ECO:0000313" key="7">
    <source>
        <dbReference type="Proteomes" id="UP000030136"/>
    </source>
</evidence>
<dbReference type="SUPFAM" id="SSF52540">
    <property type="entry name" value="P-loop containing nucleoside triphosphate hydrolases"/>
    <property type="match status" value="1"/>
</dbReference>
<dbReference type="SUPFAM" id="SSF48334">
    <property type="entry name" value="DNA repair protein MutS, domain III"/>
    <property type="match status" value="1"/>
</dbReference>
<dbReference type="Proteomes" id="UP000249300">
    <property type="component" value="Chromosome 1"/>
</dbReference>
<evidence type="ECO:0000313" key="8">
    <source>
        <dbReference type="Proteomes" id="UP000249300"/>
    </source>
</evidence>
<dbReference type="PANTHER" id="PTHR11361">
    <property type="entry name" value="DNA MISMATCH REPAIR PROTEIN MUTS FAMILY MEMBER"/>
    <property type="match status" value="1"/>
</dbReference>
<gene>
    <name evidence="6" type="primary">mutS_2</name>
    <name evidence="5" type="ORF">HQ38_02330</name>
    <name evidence="6" type="ORF">NCTC12858_01319</name>
</gene>
<dbReference type="Gene3D" id="3.40.50.300">
    <property type="entry name" value="P-loop containing nucleotide triphosphate hydrolases"/>
    <property type="match status" value="1"/>
</dbReference>
<dbReference type="KEGG" id="pcre:NCTC12858_01319"/>
<dbReference type="GO" id="GO:0006298">
    <property type="term" value="P:mismatch repair"/>
    <property type="evidence" value="ECO:0007669"/>
    <property type="project" value="InterPro"/>
</dbReference>
<dbReference type="EMBL" id="LS483447">
    <property type="protein sequence ID" value="SQH73459.1"/>
    <property type="molecule type" value="Genomic_DNA"/>
</dbReference>
<protein>
    <submittedName>
        <fullName evidence="6">DNA mismatch repair protein mutS</fullName>
    </submittedName>
</protein>
<dbReference type="InterPro" id="IPR045076">
    <property type="entry name" value="MutS"/>
</dbReference>
<proteinExistence type="predicted"/>
<dbReference type="InterPro" id="IPR027417">
    <property type="entry name" value="P-loop_NTPase"/>
</dbReference>
<dbReference type="GO" id="GO:0005524">
    <property type="term" value="F:ATP binding"/>
    <property type="evidence" value="ECO:0007669"/>
    <property type="project" value="UniProtKB-KW"/>
</dbReference>
<evidence type="ECO:0000313" key="5">
    <source>
        <dbReference type="EMBL" id="KGN95829.1"/>
    </source>
</evidence>
<dbReference type="SMART" id="SM00534">
    <property type="entry name" value="MUTSac"/>
    <property type="match status" value="1"/>
</dbReference>
<dbReference type="InterPro" id="IPR000432">
    <property type="entry name" value="DNA_mismatch_repair_MutS_C"/>
</dbReference>
<reference evidence="6 8" key="2">
    <citation type="submission" date="2018-06" db="EMBL/GenBank/DDBJ databases">
        <authorList>
            <consortium name="Pathogen Informatics"/>
            <person name="Doyle S."/>
        </authorList>
    </citation>
    <scope>NUCLEOTIDE SEQUENCE [LARGE SCALE GENOMIC DNA]</scope>
    <source>
        <strain evidence="6 8">NCTC12858</strain>
    </source>
</reference>
<sequence length="461" mass="51543">MRLRDHIKTVKGIRYLTEELELLSPAGRRCMLDLPMMTSATEIEQSLNRLELVLDCMKNKELLKAISEIALRLMQLRDVEGSVTAVYSGAMLTDIDLFEIKNLALISTSVAEIQTQLPHELPLLPNLDETVKILDPEGKRIPTFMVYDSYSIELSELRKQYRNIPEGDEKEALWIQISQVEDKVRRRLSRMLQPMGPALKEALDLLGYYDLLIAKAKLALTQSYVRPRINTEGRISYSNLRHPQVEAILKTRGQKFQPVSITLSPGVALVTGANMAGKSVLLRSLAVAQLMSQYGFFLPASDADIYPVKEVMLCIGDAQDETEGLSSYGAEMVRLSEICHLVAGGESVLALIDEPARTTNPTEGQAIVSGLVELLTAYSQTIAVVTTHYSSVDVPCRRLRVKGFVEEKVKLPLHVNELNSCIDYSLEETDTSDVPHEAIRIAQILGVYPDLIDRSIKYIKR</sequence>
<dbReference type="RefSeq" id="WP_023936764.1">
    <property type="nucleotide sequence ID" value="NZ_FUXH01000004.1"/>
</dbReference>